<sequence>MNTILKIIVFICGVAFFVQAYRDKRFRGQKNYRSWKQIFHGENKFSRDSANNEPKPAITPLTPPAATPISGPVGIVLPAIFLTTDYHNLNDEETDEFLDEAMADLDQQGLNTSDWTYDQAVMAFNALMKHDEIDPELLQDPNEFDALEDDIEIQRREIEHEDYPGDEDDKDFDLAGKSIDGTDYDNWNHTDAEDNDDDEYTKYYSDR</sequence>
<evidence type="ECO:0000256" key="1">
    <source>
        <dbReference type="SAM" id="MobiDB-lite"/>
    </source>
</evidence>
<dbReference type="RefSeq" id="WP_150203025.1">
    <property type="nucleotide sequence ID" value="NZ_CP043939.1"/>
</dbReference>
<keyword evidence="3" id="KW-1185">Reference proteome</keyword>
<dbReference type="EMBL" id="CP043939">
    <property type="protein sequence ID" value="QER66457.1"/>
    <property type="molecule type" value="Genomic_DNA"/>
</dbReference>
<dbReference type="OrthoDB" id="9915963at2"/>
<evidence type="ECO:0000313" key="2">
    <source>
        <dbReference type="EMBL" id="QER66457.1"/>
    </source>
</evidence>
<dbReference type="KEGG" id="lnn:F0161_00325"/>
<name>A0A5P1X2P2_9LACO</name>
<protein>
    <submittedName>
        <fullName evidence="2">Uncharacterized protein</fullName>
    </submittedName>
</protein>
<feature type="region of interest" description="Disordered" evidence="1">
    <location>
        <begin position="157"/>
        <end position="207"/>
    </location>
</feature>
<proteinExistence type="predicted"/>
<reference evidence="2 3" key="1">
    <citation type="submission" date="2019-09" db="EMBL/GenBank/DDBJ databases">
        <title>Complete Genome Sequence of Lactobacillus nenjiangensis SH-Y15, isolated from sauerkraut.</title>
        <authorList>
            <person name="Yang H."/>
        </authorList>
    </citation>
    <scope>NUCLEOTIDE SEQUENCE [LARGE SCALE GENOMIC DNA]</scope>
    <source>
        <strain evidence="2 3">SH-Y15</strain>
    </source>
</reference>
<gene>
    <name evidence="2" type="ORF">F0161_00325</name>
</gene>
<accession>A0A5P1X2P2</accession>
<evidence type="ECO:0000313" key="3">
    <source>
        <dbReference type="Proteomes" id="UP000325295"/>
    </source>
</evidence>
<dbReference type="AlphaFoldDB" id="A0A5P1X2P2"/>
<dbReference type="Proteomes" id="UP000325295">
    <property type="component" value="Chromosome"/>
</dbReference>
<organism evidence="2 3">
    <name type="scientific">Paucilactobacillus nenjiangensis</name>
    <dbReference type="NCBI Taxonomy" id="1296540"/>
    <lineage>
        <taxon>Bacteria</taxon>
        <taxon>Bacillati</taxon>
        <taxon>Bacillota</taxon>
        <taxon>Bacilli</taxon>
        <taxon>Lactobacillales</taxon>
        <taxon>Lactobacillaceae</taxon>
        <taxon>Paucilactobacillus</taxon>
    </lineage>
</organism>